<gene>
    <name evidence="8" type="ORF">GCM10007320_60290</name>
</gene>
<evidence type="ECO:0000256" key="4">
    <source>
        <dbReference type="ARBA" id="ARBA00022692"/>
    </source>
</evidence>
<dbReference type="InterPro" id="IPR017039">
    <property type="entry name" value="Virul_fac_BrkB"/>
</dbReference>
<dbReference type="InterPro" id="IPR023679">
    <property type="entry name" value="UPF0761_bac"/>
</dbReference>
<comment type="caution">
    <text evidence="7">Lacks conserved residue(s) required for the propagation of feature annotation.</text>
</comment>
<proteinExistence type="inferred from homology"/>
<dbReference type="HAMAP" id="MF_00672">
    <property type="entry name" value="UPF0761"/>
    <property type="match status" value="1"/>
</dbReference>
<evidence type="ECO:0000313" key="8">
    <source>
        <dbReference type="EMBL" id="GHD01720.1"/>
    </source>
</evidence>
<keyword evidence="3" id="KW-0997">Cell inner membrane</keyword>
<dbReference type="PANTHER" id="PTHR30213">
    <property type="entry name" value="INNER MEMBRANE PROTEIN YHJD"/>
    <property type="match status" value="1"/>
</dbReference>
<comment type="subcellular location">
    <subcellularLocation>
        <location evidence="1 7">Cell membrane</location>
        <topology evidence="1 7">Multi-pass membrane protein</topology>
    </subcellularLocation>
</comment>
<dbReference type="Pfam" id="PF03631">
    <property type="entry name" value="Virul_fac_BrkB"/>
    <property type="match status" value="1"/>
</dbReference>
<evidence type="ECO:0000256" key="3">
    <source>
        <dbReference type="ARBA" id="ARBA00022519"/>
    </source>
</evidence>
<reference evidence="9" key="1">
    <citation type="journal article" date="2019" name="Int. J. Syst. Evol. Microbiol.">
        <title>The Global Catalogue of Microorganisms (GCM) 10K type strain sequencing project: providing services to taxonomists for standard genome sequencing and annotation.</title>
        <authorList>
            <consortium name="The Broad Institute Genomics Platform"/>
            <consortium name="The Broad Institute Genome Sequencing Center for Infectious Disease"/>
            <person name="Wu L."/>
            <person name="Ma J."/>
        </authorList>
    </citation>
    <scope>NUCLEOTIDE SEQUENCE [LARGE SCALE GENOMIC DNA]</scope>
    <source>
        <strain evidence="9">KCTC 23314</strain>
    </source>
</reference>
<evidence type="ECO:0000256" key="1">
    <source>
        <dbReference type="ARBA" id="ARBA00004651"/>
    </source>
</evidence>
<organism evidence="8 9">
    <name type="scientific">Pseudorhodoferax aquiterrae</name>
    <dbReference type="NCBI Taxonomy" id="747304"/>
    <lineage>
        <taxon>Bacteria</taxon>
        <taxon>Pseudomonadati</taxon>
        <taxon>Pseudomonadota</taxon>
        <taxon>Betaproteobacteria</taxon>
        <taxon>Burkholderiales</taxon>
        <taxon>Comamonadaceae</taxon>
    </lineage>
</organism>
<evidence type="ECO:0000313" key="9">
    <source>
        <dbReference type="Proteomes" id="UP000626210"/>
    </source>
</evidence>
<dbReference type="EMBL" id="BMYK01000036">
    <property type="protein sequence ID" value="GHD01720.1"/>
    <property type="molecule type" value="Genomic_DNA"/>
</dbReference>
<comment type="similarity">
    <text evidence="7">Belongs to the UPF0761 family.</text>
</comment>
<feature type="transmembrane region" description="Helical" evidence="7">
    <location>
        <begin position="110"/>
        <end position="129"/>
    </location>
</feature>
<dbReference type="NCBIfam" id="TIGR00765">
    <property type="entry name" value="yihY_not_rbn"/>
    <property type="match status" value="1"/>
</dbReference>
<feature type="transmembrane region" description="Helical" evidence="7">
    <location>
        <begin position="149"/>
        <end position="173"/>
    </location>
</feature>
<dbReference type="PANTHER" id="PTHR30213:SF0">
    <property type="entry name" value="UPF0761 MEMBRANE PROTEIN YIHY"/>
    <property type="match status" value="1"/>
</dbReference>
<feature type="transmembrane region" description="Helical" evidence="7">
    <location>
        <begin position="258"/>
        <end position="282"/>
    </location>
</feature>
<dbReference type="Proteomes" id="UP000626210">
    <property type="component" value="Unassembled WGS sequence"/>
</dbReference>
<dbReference type="RefSeq" id="WP_189690589.1">
    <property type="nucleotide sequence ID" value="NZ_BMYK01000036.1"/>
</dbReference>
<feature type="transmembrane region" description="Helical" evidence="7">
    <location>
        <begin position="40"/>
        <end position="69"/>
    </location>
</feature>
<comment type="caution">
    <text evidence="8">The sequence shown here is derived from an EMBL/GenBank/DDBJ whole genome shotgun (WGS) entry which is preliminary data.</text>
</comment>
<name>A0ABQ3GE43_9BURK</name>
<keyword evidence="4 7" id="KW-0812">Transmembrane</keyword>
<accession>A0ABQ3GE43</accession>
<keyword evidence="5 7" id="KW-1133">Transmembrane helix</keyword>
<protein>
    <recommendedName>
        <fullName evidence="7">UPF0761 membrane protein GCM10007320_60290</fullName>
    </recommendedName>
</protein>
<keyword evidence="6 7" id="KW-0472">Membrane</keyword>
<sequence length="412" mass="44775">MSAAPRHLPERLHALLGDLAHFPWRTTAHTLRERFREDQLALTASSLTFTTMLALVPLFTVALAIFTVFPMFGTLQQGLERWLVQSLIPHTIARQVLGYLTQFASQASRLGSLGLAVVLVTALALVLTIDRTLNRIWRVPPRPLGQRVLIYWALITLGPLLLGASLAMTSYAVSSSRGLVDSLPGGVRVLLDTLEFGLLALGMAAVYRYVPNTDVRWGHALAGGIFVSVGIELAKRLLSLYIGSVPTYSAMYGTFATAPILLLWIYLAWIIVLLGAVIAAYLPSLLAGVARPTAAYGWHFHLAIEVLQHLHRARSGQAHGRSAGELGRALGTTPLQLEPVLQALAGLDWVARLDEAAHGTDGAAEARYVLLADPDSTPLAPLIERLLVDRSAPLAGLWDRGRWDALRLRDAL</sequence>
<evidence type="ECO:0000256" key="2">
    <source>
        <dbReference type="ARBA" id="ARBA00022475"/>
    </source>
</evidence>
<evidence type="ECO:0000256" key="7">
    <source>
        <dbReference type="HAMAP-Rule" id="MF_00672"/>
    </source>
</evidence>
<keyword evidence="9" id="KW-1185">Reference proteome</keyword>
<evidence type="ECO:0000256" key="6">
    <source>
        <dbReference type="ARBA" id="ARBA00023136"/>
    </source>
</evidence>
<evidence type="ECO:0000256" key="5">
    <source>
        <dbReference type="ARBA" id="ARBA00022989"/>
    </source>
</evidence>
<keyword evidence="2 7" id="KW-1003">Cell membrane</keyword>
<feature type="transmembrane region" description="Helical" evidence="7">
    <location>
        <begin position="193"/>
        <end position="210"/>
    </location>
</feature>